<comment type="similarity">
    <text evidence="1">Belongs to the cytochrome P450 family.</text>
</comment>
<evidence type="ECO:0000256" key="6">
    <source>
        <dbReference type="SAM" id="Phobius"/>
    </source>
</evidence>
<accession>A0AAW2MHV9</accession>
<dbReference type="PANTHER" id="PTHR47955">
    <property type="entry name" value="CYTOCHROME P450 FAMILY 71 PROTEIN"/>
    <property type="match status" value="1"/>
</dbReference>
<evidence type="ECO:0000256" key="5">
    <source>
        <dbReference type="ARBA" id="ARBA00023004"/>
    </source>
</evidence>
<dbReference type="GO" id="GO:0005506">
    <property type="term" value="F:iron ion binding"/>
    <property type="evidence" value="ECO:0007669"/>
    <property type="project" value="InterPro"/>
</dbReference>
<dbReference type="SUPFAM" id="SSF48264">
    <property type="entry name" value="Cytochrome P450"/>
    <property type="match status" value="1"/>
</dbReference>
<dbReference type="GO" id="GO:0004497">
    <property type="term" value="F:monooxygenase activity"/>
    <property type="evidence" value="ECO:0007669"/>
    <property type="project" value="InterPro"/>
</dbReference>
<organism evidence="7">
    <name type="scientific">Sesamum radiatum</name>
    <name type="common">Black benniseed</name>
    <dbReference type="NCBI Taxonomy" id="300843"/>
    <lineage>
        <taxon>Eukaryota</taxon>
        <taxon>Viridiplantae</taxon>
        <taxon>Streptophyta</taxon>
        <taxon>Embryophyta</taxon>
        <taxon>Tracheophyta</taxon>
        <taxon>Spermatophyta</taxon>
        <taxon>Magnoliopsida</taxon>
        <taxon>eudicotyledons</taxon>
        <taxon>Gunneridae</taxon>
        <taxon>Pentapetalae</taxon>
        <taxon>asterids</taxon>
        <taxon>lamiids</taxon>
        <taxon>Lamiales</taxon>
        <taxon>Pedaliaceae</taxon>
        <taxon>Sesamum</taxon>
    </lineage>
</organism>
<feature type="transmembrane region" description="Helical" evidence="6">
    <location>
        <begin position="6"/>
        <end position="26"/>
    </location>
</feature>
<proteinExistence type="inferred from homology"/>
<dbReference type="InterPro" id="IPR001128">
    <property type="entry name" value="Cyt_P450"/>
</dbReference>
<dbReference type="GO" id="GO:0016705">
    <property type="term" value="F:oxidoreductase activity, acting on paired donors, with incorporation or reduction of molecular oxygen"/>
    <property type="evidence" value="ECO:0007669"/>
    <property type="project" value="InterPro"/>
</dbReference>
<dbReference type="AlphaFoldDB" id="A0AAW2MHV9"/>
<gene>
    <name evidence="7" type="ORF">Sradi_5010200</name>
</gene>
<evidence type="ECO:0000313" key="7">
    <source>
        <dbReference type="EMBL" id="KAL0330235.1"/>
    </source>
</evidence>
<evidence type="ECO:0000256" key="1">
    <source>
        <dbReference type="ARBA" id="ARBA00010617"/>
    </source>
</evidence>
<dbReference type="GO" id="GO:0020037">
    <property type="term" value="F:heme binding"/>
    <property type="evidence" value="ECO:0007669"/>
    <property type="project" value="InterPro"/>
</dbReference>
<dbReference type="EMBL" id="JACGWJ010000022">
    <property type="protein sequence ID" value="KAL0330235.1"/>
    <property type="molecule type" value="Genomic_DNA"/>
</dbReference>
<sequence length="97" mass="11217">MELQLPFNFTASVLLLSFIFFIVKEWKKSNSLEKKKLPPGPWRLPFIGHLHHIVGSLPHHSLRDLSKKYGPLMHLKFGEVSTIVVSSLKWPKRCSKL</sequence>
<name>A0AAW2MHV9_SESRA</name>
<keyword evidence="2" id="KW-0349">Heme</keyword>
<evidence type="ECO:0000256" key="2">
    <source>
        <dbReference type="ARBA" id="ARBA00022617"/>
    </source>
</evidence>
<keyword evidence="3" id="KW-0479">Metal-binding</keyword>
<dbReference type="InterPro" id="IPR036396">
    <property type="entry name" value="Cyt_P450_sf"/>
</dbReference>
<keyword evidence="6" id="KW-0472">Membrane</keyword>
<keyword evidence="4" id="KW-0560">Oxidoreductase</keyword>
<evidence type="ECO:0000256" key="4">
    <source>
        <dbReference type="ARBA" id="ARBA00023002"/>
    </source>
</evidence>
<keyword evidence="6" id="KW-0812">Transmembrane</keyword>
<dbReference type="PANTHER" id="PTHR47955:SF8">
    <property type="entry name" value="CYTOCHROME P450 71D11-LIKE"/>
    <property type="match status" value="1"/>
</dbReference>
<evidence type="ECO:0000256" key="3">
    <source>
        <dbReference type="ARBA" id="ARBA00022723"/>
    </source>
</evidence>
<keyword evidence="6" id="KW-1133">Transmembrane helix</keyword>
<keyword evidence="5" id="KW-0408">Iron</keyword>
<reference evidence="7" key="2">
    <citation type="journal article" date="2024" name="Plant">
        <title>Genomic evolution and insights into agronomic trait innovations of Sesamum species.</title>
        <authorList>
            <person name="Miao H."/>
            <person name="Wang L."/>
            <person name="Qu L."/>
            <person name="Liu H."/>
            <person name="Sun Y."/>
            <person name="Le M."/>
            <person name="Wang Q."/>
            <person name="Wei S."/>
            <person name="Zheng Y."/>
            <person name="Lin W."/>
            <person name="Duan Y."/>
            <person name="Cao H."/>
            <person name="Xiong S."/>
            <person name="Wang X."/>
            <person name="Wei L."/>
            <person name="Li C."/>
            <person name="Ma Q."/>
            <person name="Ju M."/>
            <person name="Zhao R."/>
            <person name="Li G."/>
            <person name="Mu C."/>
            <person name="Tian Q."/>
            <person name="Mei H."/>
            <person name="Zhang T."/>
            <person name="Gao T."/>
            <person name="Zhang H."/>
        </authorList>
    </citation>
    <scope>NUCLEOTIDE SEQUENCE</scope>
    <source>
        <strain evidence="7">G02</strain>
    </source>
</reference>
<dbReference type="Gene3D" id="1.10.630.10">
    <property type="entry name" value="Cytochrome P450"/>
    <property type="match status" value="1"/>
</dbReference>
<dbReference type="Pfam" id="PF00067">
    <property type="entry name" value="p450"/>
    <property type="match status" value="1"/>
</dbReference>
<protein>
    <submittedName>
        <fullName evidence="7">Premnaspirodiene oxygenase</fullName>
    </submittedName>
</protein>
<comment type="caution">
    <text evidence="7">The sequence shown here is derived from an EMBL/GenBank/DDBJ whole genome shotgun (WGS) entry which is preliminary data.</text>
</comment>
<reference evidence="7" key="1">
    <citation type="submission" date="2020-06" db="EMBL/GenBank/DDBJ databases">
        <authorList>
            <person name="Li T."/>
            <person name="Hu X."/>
            <person name="Zhang T."/>
            <person name="Song X."/>
            <person name="Zhang H."/>
            <person name="Dai N."/>
            <person name="Sheng W."/>
            <person name="Hou X."/>
            <person name="Wei L."/>
        </authorList>
    </citation>
    <scope>NUCLEOTIDE SEQUENCE</scope>
    <source>
        <strain evidence="7">G02</strain>
        <tissue evidence="7">Leaf</tissue>
    </source>
</reference>